<feature type="transmembrane region" description="Helical" evidence="19">
    <location>
        <begin position="783"/>
        <end position="802"/>
    </location>
</feature>
<evidence type="ECO:0000256" key="11">
    <source>
        <dbReference type="ARBA" id="ARBA00022796"/>
    </source>
</evidence>
<dbReference type="GO" id="GO:0016887">
    <property type="term" value="F:ATP hydrolysis activity"/>
    <property type="evidence" value="ECO:0007669"/>
    <property type="project" value="InterPro"/>
</dbReference>
<dbReference type="GO" id="GO:0005886">
    <property type="term" value="C:plasma membrane"/>
    <property type="evidence" value="ECO:0007669"/>
    <property type="project" value="UniProtKB-SubCell"/>
</dbReference>
<keyword evidence="18 19" id="KW-0472">Membrane</keyword>
<dbReference type="PROSITE" id="PS01047">
    <property type="entry name" value="HMA_1"/>
    <property type="match status" value="1"/>
</dbReference>
<feature type="transmembrane region" description="Helical" evidence="19">
    <location>
        <begin position="166"/>
        <end position="184"/>
    </location>
</feature>
<dbReference type="CDD" id="cd00371">
    <property type="entry name" value="HMA"/>
    <property type="match status" value="2"/>
</dbReference>
<gene>
    <name evidence="21" type="ORF">A994_02135</name>
</gene>
<evidence type="ECO:0000313" key="22">
    <source>
        <dbReference type="Proteomes" id="UP000007360"/>
    </source>
</evidence>
<keyword evidence="6" id="KW-0597">Phosphoprotein</keyword>
<feature type="transmembrane region" description="Helical" evidence="19">
    <location>
        <begin position="253"/>
        <end position="271"/>
    </location>
</feature>
<dbReference type="FunFam" id="2.70.150.10:FF:000002">
    <property type="entry name" value="Copper-transporting ATPase 1, putative"/>
    <property type="match status" value="1"/>
</dbReference>
<dbReference type="InterPro" id="IPR023298">
    <property type="entry name" value="ATPase_P-typ_TM_dom_sf"/>
</dbReference>
<dbReference type="PRINTS" id="PR00119">
    <property type="entry name" value="CATATPASE"/>
</dbReference>
<dbReference type="Proteomes" id="UP000007360">
    <property type="component" value="Unassembled WGS sequence"/>
</dbReference>
<evidence type="ECO:0000256" key="12">
    <source>
        <dbReference type="ARBA" id="ARBA00022840"/>
    </source>
</evidence>
<evidence type="ECO:0000256" key="5">
    <source>
        <dbReference type="ARBA" id="ARBA00022475"/>
    </source>
</evidence>
<evidence type="ECO:0000256" key="16">
    <source>
        <dbReference type="ARBA" id="ARBA00023008"/>
    </source>
</evidence>
<dbReference type="SUPFAM" id="SSF56784">
    <property type="entry name" value="HAD-like"/>
    <property type="match status" value="1"/>
</dbReference>
<dbReference type="PRINTS" id="PR00943">
    <property type="entry name" value="CUATPASE"/>
</dbReference>
<evidence type="ECO:0000256" key="4">
    <source>
        <dbReference type="ARBA" id="ARBA00022448"/>
    </source>
</evidence>
<evidence type="ECO:0000256" key="14">
    <source>
        <dbReference type="ARBA" id="ARBA00022967"/>
    </source>
</evidence>
<dbReference type="EC" id="7.2.2.8" evidence="3"/>
<dbReference type="PATRIC" id="fig|1204725.3.peg.432"/>
<dbReference type="GO" id="GO:0005507">
    <property type="term" value="F:copper ion binding"/>
    <property type="evidence" value="ECO:0007669"/>
    <property type="project" value="InterPro"/>
</dbReference>
<dbReference type="InterPro" id="IPR059000">
    <property type="entry name" value="ATPase_P-type_domA"/>
</dbReference>
<evidence type="ECO:0000256" key="10">
    <source>
        <dbReference type="ARBA" id="ARBA00022741"/>
    </source>
</evidence>
<dbReference type="Gene3D" id="2.70.150.10">
    <property type="entry name" value="Calcium-transporting ATPase, cytoplasmic transduction domain A"/>
    <property type="match status" value="1"/>
</dbReference>
<reference evidence="21 22" key="1">
    <citation type="journal article" date="2012" name="J. Bacteriol.">
        <title>Draft genome sequence of Methanobacterium formicicum DSM 3637, an archaebacterium isolated from the methane producer amoeba Pelomyxa palustris.</title>
        <authorList>
            <person name="Gutierrez G."/>
        </authorList>
    </citation>
    <scope>NUCLEOTIDE SEQUENCE [LARGE SCALE GENOMIC DNA]</scope>
    <source>
        <strain evidence="22">DSM 3637 / PP1</strain>
    </source>
</reference>
<keyword evidence="14" id="KW-1278">Translocase</keyword>
<dbReference type="PROSITE" id="PS00154">
    <property type="entry name" value="ATPASE_E1_E2"/>
    <property type="match status" value="1"/>
</dbReference>
<dbReference type="PANTHER" id="PTHR43520">
    <property type="entry name" value="ATP7, ISOFORM B"/>
    <property type="match status" value="1"/>
</dbReference>
<dbReference type="InterPro" id="IPR008250">
    <property type="entry name" value="ATPase_P-typ_transduc_dom_A_sf"/>
</dbReference>
<feature type="transmembrane region" description="Helical" evidence="19">
    <location>
        <begin position="410"/>
        <end position="432"/>
    </location>
</feature>
<proteinExistence type="inferred from homology"/>
<keyword evidence="13" id="KW-0460">Magnesium</keyword>
<dbReference type="FunFam" id="3.40.50.1000:FF:000144">
    <property type="entry name" value="copper-transporting ATPase 1 isoform X2"/>
    <property type="match status" value="1"/>
</dbReference>
<evidence type="ECO:0000259" key="20">
    <source>
        <dbReference type="PROSITE" id="PS50846"/>
    </source>
</evidence>
<evidence type="ECO:0000313" key="21">
    <source>
        <dbReference type="EMBL" id="EKF87045.1"/>
    </source>
</evidence>
<keyword evidence="11" id="KW-0187">Copper transport</keyword>
<evidence type="ECO:0000256" key="15">
    <source>
        <dbReference type="ARBA" id="ARBA00022989"/>
    </source>
</evidence>
<dbReference type="GO" id="GO:0043682">
    <property type="term" value="F:P-type divalent copper transporter activity"/>
    <property type="evidence" value="ECO:0007669"/>
    <property type="project" value="TreeGrafter"/>
</dbReference>
<dbReference type="NCBIfam" id="TIGR01494">
    <property type="entry name" value="ATPase_P-type"/>
    <property type="match status" value="1"/>
</dbReference>
<dbReference type="SFLD" id="SFLDG00002">
    <property type="entry name" value="C1.7:_P-type_atpase_like"/>
    <property type="match status" value="1"/>
</dbReference>
<dbReference type="GO" id="GO:0055070">
    <property type="term" value="P:copper ion homeostasis"/>
    <property type="evidence" value="ECO:0007669"/>
    <property type="project" value="TreeGrafter"/>
</dbReference>
<dbReference type="FunFam" id="3.30.70.100:FF:000005">
    <property type="entry name" value="Copper-exporting P-type ATPase A"/>
    <property type="match status" value="2"/>
</dbReference>
<evidence type="ECO:0000256" key="1">
    <source>
        <dbReference type="ARBA" id="ARBA00004651"/>
    </source>
</evidence>
<dbReference type="SFLD" id="SFLDF00027">
    <property type="entry name" value="p-type_atpase"/>
    <property type="match status" value="1"/>
</dbReference>
<accession>K2RW99</accession>
<feature type="domain" description="HMA" evidence="20">
    <location>
        <begin position="74"/>
        <end position="140"/>
    </location>
</feature>
<keyword evidence="5" id="KW-1003">Cell membrane</keyword>
<dbReference type="InterPro" id="IPR006121">
    <property type="entry name" value="HMA_dom"/>
</dbReference>
<dbReference type="InterPro" id="IPR017969">
    <property type="entry name" value="Heavy-metal-associated_CS"/>
</dbReference>
<dbReference type="InterPro" id="IPR006122">
    <property type="entry name" value="HMA_Cu_ion-bd"/>
</dbReference>
<evidence type="ECO:0000256" key="13">
    <source>
        <dbReference type="ARBA" id="ARBA00022842"/>
    </source>
</evidence>
<dbReference type="NCBIfam" id="TIGR01511">
    <property type="entry name" value="ATPase-IB1_Cu"/>
    <property type="match status" value="1"/>
</dbReference>
<keyword evidence="10" id="KW-0547">Nucleotide-binding</keyword>
<dbReference type="PROSITE" id="PS50846">
    <property type="entry name" value="HMA_2"/>
    <property type="match status" value="2"/>
</dbReference>
<dbReference type="AlphaFoldDB" id="K2RW99"/>
<dbReference type="SUPFAM" id="SSF81665">
    <property type="entry name" value="Calcium ATPase, transmembrane domain M"/>
    <property type="match status" value="1"/>
</dbReference>
<dbReference type="PANTHER" id="PTHR43520:SF8">
    <property type="entry name" value="P-TYPE CU(+) TRANSPORTER"/>
    <property type="match status" value="1"/>
</dbReference>
<feature type="transmembrane region" description="Helical" evidence="19">
    <location>
        <begin position="226"/>
        <end position="247"/>
    </location>
</feature>
<dbReference type="CDD" id="cd02094">
    <property type="entry name" value="P-type_ATPase_Cu-like"/>
    <property type="match status" value="1"/>
</dbReference>
<feature type="domain" description="HMA" evidence="20">
    <location>
        <begin position="6"/>
        <end position="72"/>
    </location>
</feature>
<dbReference type="InterPro" id="IPR023214">
    <property type="entry name" value="HAD_sf"/>
</dbReference>
<dbReference type="GO" id="GO:0005524">
    <property type="term" value="F:ATP binding"/>
    <property type="evidence" value="ECO:0007669"/>
    <property type="project" value="UniProtKB-KW"/>
</dbReference>
<dbReference type="SFLD" id="SFLDS00003">
    <property type="entry name" value="Haloacid_Dehalogenase"/>
    <property type="match status" value="1"/>
</dbReference>
<comment type="subcellular location">
    <subcellularLocation>
        <location evidence="1">Cell membrane</location>
        <topology evidence="1">Multi-pass membrane protein</topology>
    </subcellularLocation>
</comment>
<evidence type="ECO:0000256" key="9">
    <source>
        <dbReference type="ARBA" id="ARBA00022737"/>
    </source>
</evidence>
<evidence type="ECO:0000256" key="19">
    <source>
        <dbReference type="SAM" id="Phobius"/>
    </source>
</evidence>
<organism evidence="21 22">
    <name type="scientific">Methanobacterium formicicum (strain DSM 3637 / PP1)</name>
    <dbReference type="NCBI Taxonomy" id="1204725"/>
    <lineage>
        <taxon>Archaea</taxon>
        <taxon>Methanobacteriati</taxon>
        <taxon>Methanobacteriota</taxon>
        <taxon>Methanomada group</taxon>
        <taxon>Methanobacteria</taxon>
        <taxon>Methanobacteriales</taxon>
        <taxon>Methanobacteriaceae</taxon>
        <taxon>Methanobacterium</taxon>
    </lineage>
</organism>
<keyword evidence="4" id="KW-0813">Transport</keyword>
<dbReference type="NCBIfam" id="TIGR01525">
    <property type="entry name" value="ATPase-IB_hvy"/>
    <property type="match status" value="1"/>
</dbReference>
<evidence type="ECO:0000256" key="6">
    <source>
        <dbReference type="ARBA" id="ARBA00022553"/>
    </source>
</evidence>
<evidence type="ECO:0000256" key="2">
    <source>
        <dbReference type="ARBA" id="ARBA00006024"/>
    </source>
</evidence>
<feature type="transmembrane region" description="Helical" evidence="19">
    <location>
        <begin position="190"/>
        <end position="214"/>
    </location>
</feature>
<dbReference type="InterPro" id="IPR036412">
    <property type="entry name" value="HAD-like_sf"/>
</dbReference>
<keyword evidence="7 19" id="KW-0812">Transmembrane</keyword>
<comment type="caution">
    <text evidence="21">The sequence shown here is derived from an EMBL/GenBank/DDBJ whole genome shotgun (WGS) entry which is preliminary data.</text>
</comment>
<dbReference type="Gene3D" id="3.40.50.1000">
    <property type="entry name" value="HAD superfamily/HAD-like"/>
    <property type="match status" value="1"/>
</dbReference>
<dbReference type="InterPro" id="IPR018303">
    <property type="entry name" value="ATPase_P-typ_P_site"/>
</dbReference>
<keyword evidence="17" id="KW-0406">Ion transport</keyword>
<dbReference type="InterPro" id="IPR023299">
    <property type="entry name" value="ATPase_P-typ_cyto_dom_N"/>
</dbReference>
<evidence type="ECO:0000256" key="7">
    <source>
        <dbReference type="ARBA" id="ARBA00022692"/>
    </source>
</evidence>
<dbReference type="Pfam" id="PF00403">
    <property type="entry name" value="HMA"/>
    <property type="match status" value="2"/>
</dbReference>
<dbReference type="Gene3D" id="3.40.1110.10">
    <property type="entry name" value="Calcium-transporting ATPase, cytoplasmic domain N"/>
    <property type="match status" value="2"/>
</dbReference>
<keyword evidence="22" id="KW-1185">Reference proteome</keyword>
<dbReference type="RefSeq" id="WP_004029621.1">
    <property type="nucleotide sequence ID" value="NZ_AMPO01000001.1"/>
</dbReference>
<keyword evidence="9" id="KW-0677">Repeat</keyword>
<dbReference type="InterPro" id="IPR044492">
    <property type="entry name" value="P_typ_ATPase_HD_dom"/>
</dbReference>
<keyword evidence="15 19" id="KW-1133">Transmembrane helix</keyword>
<dbReference type="InterPro" id="IPR027256">
    <property type="entry name" value="P-typ_ATPase_IB"/>
</dbReference>
<keyword evidence="8" id="KW-0479">Metal-binding</keyword>
<dbReference type="Pfam" id="PF00702">
    <property type="entry name" value="Hydrolase"/>
    <property type="match status" value="1"/>
</dbReference>
<dbReference type="PRINTS" id="PR00942">
    <property type="entry name" value="CUATPASEI"/>
</dbReference>
<dbReference type="GO" id="GO:0140581">
    <property type="term" value="F:P-type monovalent copper transporter activity"/>
    <property type="evidence" value="ECO:0007669"/>
    <property type="project" value="UniProtKB-EC"/>
</dbReference>
<keyword evidence="16" id="KW-0186">Copper</keyword>
<evidence type="ECO:0000256" key="3">
    <source>
        <dbReference type="ARBA" id="ARBA00012517"/>
    </source>
</evidence>
<dbReference type="OrthoDB" id="8588at2157"/>
<keyword evidence="12" id="KW-0067">ATP-binding</keyword>
<feature type="transmembrane region" description="Helical" evidence="19">
    <location>
        <begin position="438"/>
        <end position="460"/>
    </location>
</feature>
<dbReference type="SUPFAM" id="SSF55008">
    <property type="entry name" value="HMA, heavy metal-associated domain"/>
    <property type="match status" value="2"/>
</dbReference>
<name>K2RW99_METFP</name>
<dbReference type="Pfam" id="PF00122">
    <property type="entry name" value="E1-E2_ATPase"/>
    <property type="match status" value="1"/>
</dbReference>
<dbReference type="Gene3D" id="3.30.70.100">
    <property type="match status" value="2"/>
</dbReference>
<feature type="transmembrane region" description="Helical" evidence="19">
    <location>
        <begin position="751"/>
        <end position="771"/>
    </location>
</feature>
<dbReference type="SUPFAM" id="SSF81653">
    <property type="entry name" value="Calcium ATPase, transduction domain A"/>
    <property type="match status" value="1"/>
</dbReference>
<sequence length="820" mass="88172">MADTKKKAEIKISGMHCASCALNVEKSLQGLEGVEDAQVNFGTEKATVEYHPDKVELRDLEKSVEDVGFAVVNEKVIIKVGGMTCAMCVQAIEGVLKKIDGVSEVNVNLAAEKAYVTYNPQMTSVAEMRKAIEDLGYEYLGVEGEFQIDQEEELRKADLNGKRNRFIVAFAVSIPLMVLMYSGVMLPFKMAYFMLAVTILPFIYVSYPIFSAAYRSLQNHGLNMDVMYSMGIGVAFISSVLGTFNIILTPEFMFYETALMLAGFLMFGRWLEARAKGRTGTAIKKLVGLQAKTATVLRDEGDENGVEIQVPVEDVLVGDIVLVKPGERIPVDGKVVSGDSYVDESMITGEPIPSLKNAGSKVVGGTINQNGVLKFRAEKIGKEMVLSQIIKLVESAQGSKPPVQRIADEAVTYFIPTVLTIAIVAFVVWYFLLGSTLLFGLTILISILVVACPCALGLATPTAVTVGIGRGAELGILVKNGEALEISEKLTTILFDKTGTLTRGKPEVTNIVGTSTDDKTLLEIAASAEKNSQHPLANAIVTKAKDNDLKLYDSDEFNTFGGKGISATVNMRSVIIGNRKLLRENDVEISDTNEEMISKLESEGKTAILVALNNVFSGIIGVADTLKENTPQAISELKRMGLDVAMITGDNQKTADAIATSIGIEHVTAGVLPEDKSKEVKRLQDQGEVVAFVGDGINDAPALAQADVGIAIGSGTDVAIESGEIVLIKDNLMDAVAGVQLSEKVMGRIKLNLFWAFAYNVILIPVAAGLLYPTFGITFQPEYAGLAMALSSVTVVTLSLLLKGYMPPSKKLEVAQENLN</sequence>
<dbReference type="InterPro" id="IPR036163">
    <property type="entry name" value="HMA_dom_sf"/>
</dbReference>
<comment type="similarity">
    <text evidence="2">Belongs to the cation transport ATPase (P-type) (TC 3.A.3) family. Type IB subfamily.</text>
</comment>
<dbReference type="NCBIfam" id="TIGR00003">
    <property type="entry name" value="copper ion binding protein"/>
    <property type="match status" value="2"/>
</dbReference>
<dbReference type="InterPro" id="IPR001757">
    <property type="entry name" value="P_typ_ATPase"/>
</dbReference>
<evidence type="ECO:0000256" key="18">
    <source>
        <dbReference type="ARBA" id="ARBA00023136"/>
    </source>
</evidence>
<evidence type="ECO:0000256" key="8">
    <source>
        <dbReference type="ARBA" id="ARBA00022723"/>
    </source>
</evidence>
<protein>
    <recommendedName>
        <fullName evidence="3">P-type Cu(+) transporter</fullName>
        <ecNumber evidence="3">7.2.2.8</ecNumber>
    </recommendedName>
</protein>
<evidence type="ECO:0000256" key="17">
    <source>
        <dbReference type="ARBA" id="ARBA00023065"/>
    </source>
</evidence>
<dbReference type="EMBL" id="AMPO01000001">
    <property type="protein sequence ID" value="EKF87045.1"/>
    <property type="molecule type" value="Genomic_DNA"/>
</dbReference>